<proteinExistence type="predicted"/>
<evidence type="ECO:0000256" key="1">
    <source>
        <dbReference type="SAM" id="MobiDB-lite"/>
    </source>
</evidence>
<comment type="caution">
    <text evidence="2">The sequence shown here is derived from an EMBL/GenBank/DDBJ whole genome shotgun (WGS) entry which is preliminary data.</text>
</comment>
<dbReference type="Proteomes" id="UP000316331">
    <property type="component" value="Unassembled WGS sequence"/>
</dbReference>
<sequence length="301" mass="33311">MSDHDQWPGWKQRLLAAYQNTIVIASNVAFTRYPDTTQPGYRPEAYEAWVAELNGLLRHRDALRQIGLSVGIPVAAFERAEWYGMRGVPWEELHGTVITPGESIERIGIVDEIVRDVGDLTQMAILAAEHAVEPFPSGSSDIVAGLAANMQIMWSQVNAAMRDIGLSVAERDSLWQRDGASLATAIEVLTTTSTRSERETQWAIFSHPEDIGDRDDSRSSTAANEHIPTRALVEEATRAWRDYRYGPQHDPVETAANRMTLPMGAMWLSEPDPVPEDQDPNAAAGPDVPDRRPDPSAGFEL</sequence>
<dbReference type="RefSeq" id="WP_141810562.1">
    <property type="nucleotide sequence ID" value="NZ_VFPG01000001.1"/>
</dbReference>
<dbReference type="OrthoDB" id="4568366at2"/>
<reference evidence="2 3" key="1">
    <citation type="submission" date="2019-06" db="EMBL/GenBank/DDBJ databases">
        <title>Sequencing the genomes of 1000 actinobacteria strains.</title>
        <authorList>
            <person name="Klenk H.-P."/>
        </authorList>
    </citation>
    <scope>NUCLEOTIDE SEQUENCE [LARGE SCALE GENOMIC DNA]</scope>
    <source>
        <strain evidence="2 3">DSM 103495</strain>
    </source>
</reference>
<evidence type="ECO:0000313" key="2">
    <source>
        <dbReference type="EMBL" id="TQM32690.1"/>
    </source>
</evidence>
<feature type="compositionally biased region" description="Basic and acidic residues" evidence="1">
    <location>
        <begin position="208"/>
        <end position="218"/>
    </location>
</feature>
<evidence type="ECO:0000313" key="3">
    <source>
        <dbReference type="Proteomes" id="UP000316331"/>
    </source>
</evidence>
<keyword evidence="3" id="KW-1185">Reference proteome</keyword>
<feature type="region of interest" description="Disordered" evidence="1">
    <location>
        <begin position="263"/>
        <end position="301"/>
    </location>
</feature>
<gene>
    <name evidence="2" type="ORF">FB390_4385</name>
</gene>
<feature type="region of interest" description="Disordered" evidence="1">
    <location>
        <begin position="208"/>
        <end position="228"/>
    </location>
</feature>
<name>A0A543FFP9_9NOCA</name>
<dbReference type="EMBL" id="VFPG01000001">
    <property type="protein sequence ID" value="TQM32690.1"/>
    <property type="molecule type" value="Genomic_DNA"/>
</dbReference>
<organism evidence="2 3">
    <name type="scientific">Nocardia bhagyanarayanae</name>
    <dbReference type="NCBI Taxonomy" id="1215925"/>
    <lineage>
        <taxon>Bacteria</taxon>
        <taxon>Bacillati</taxon>
        <taxon>Actinomycetota</taxon>
        <taxon>Actinomycetes</taxon>
        <taxon>Mycobacteriales</taxon>
        <taxon>Nocardiaceae</taxon>
        <taxon>Nocardia</taxon>
    </lineage>
</organism>
<accession>A0A543FFP9</accession>
<protein>
    <submittedName>
        <fullName evidence="2">Uncharacterized protein</fullName>
    </submittedName>
</protein>
<dbReference type="AlphaFoldDB" id="A0A543FFP9"/>